<evidence type="ECO:0000313" key="1">
    <source>
        <dbReference type="EMBL" id="CAG8610466.1"/>
    </source>
</evidence>
<name>A0A9N9CSH0_9GLOM</name>
<dbReference type="AlphaFoldDB" id="A0A9N9CSH0"/>
<sequence length="122" mass="13946">MTDITIQNCWRKIRILSDASEVEIEFEYQESENNLDDDEVAEIITDLSLSDNPEVSKIVQAIERYIQTIDEPITTEGLLNNEEIITIESDDNEEPSPSPVTTKVFYATKSRQIQNLALILKN</sequence>
<dbReference type="OrthoDB" id="2432639at2759"/>
<comment type="caution">
    <text evidence="1">The sequence shown here is derived from an EMBL/GenBank/DDBJ whole genome shotgun (WGS) entry which is preliminary data.</text>
</comment>
<gene>
    <name evidence="1" type="ORF">RFULGI_LOCUS6959</name>
</gene>
<accession>A0A9N9CSH0</accession>
<dbReference type="Proteomes" id="UP000789396">
    <property type="component" value="Unassembled WGS sequence"/>
</dbReference>
<dbReference type="EMBL" id="CAJVPZ010009555">
    <property type="protein sequence ID" value="CAG8610466.1"/>
    <property type="molecule type" value="Genomic_DNA"/>
</dbReference>
<reference evidence="1" key="1">
    <citation type="submission" date="2021-06" db="EMBL/GenBank/DDBJ databases">
        <authorList>
            <person name="Kallberg Y."/>
            <person name="Tangrot J."/>
            <person name="Rosling A."/>
        </authorList>
    </citation>
    <scope>NUCLEOTIDE SEQUENCE</scope>
    <source>
        <strain evidence="1">IN212</strain>
    </source>
</reference>
<organism evidence="1 2">
    <name type="scientific">Racocetra fulgida</name>
    <dbReference type="NCBI Taxonomy" id="60492"/>
    <lineage>
        <taxon>Eukaryota</taxon>
        <taxon>Fungi</taxon>
        <taxon>Fungi incertae sedis</taxon>
        <taxon>Mucoromycota</taxon>
        <taxon>Glomeromycotina</taxon>
        <taxon>Glomeromycetes</taxon>
        <taxon>Diversisporales</taxon>
        <taxon>Gigasporaceae</taxon>
        <taxon>Racocetra</taxon>
    </lineage>
</organism>
<proteinExistence type="predicted"/>
<keyword evidence="2" id="KW-1185">Reference proteome</keyword>
<evidence type="ECO:0000313" key="2">
    <source>
        <dbReference type="Proteomes" id="UP000789396"/>
    </source>
</evidence>
<protein>
    <submittedName>
        <fullName evidence="1">17157_t:CDS:1</fullName>
    </submittedName>
</protein>